<dbReference type="InterPro" id="IPR045526">
    <property type="entry name" value="DUF6471"/>
</dbReference>
<comment type="caution">
    <text evidence="3">The sequence shown here is derived from an EMBL/GenBank/DDBJ whole genome shotgun (WGS) entry which is preliminary data.</text>
</comment>
<protein>
    <recommendedName>
        <fullName evidence="2">DUF6471 domain-containing protein</fullName>
    </recommendedName>
</protein>
<feature type="domain" description="DUF6471" evidence="2">
    <location>
        <begin position="106"/>
        <end position="167"/>
    </location>
</feature>
<evidence type="ECO:0000256" key="1">
    <source>
        <dbReference type="SAM" id="MobiDB-lite"/>
    </source>
</evidence>
<feature type="compositionally biased region" description="Basic and acidic residues" evidence="1">
    <location>
        <begin position="11"/>
        <end position="27"/>
    </location>
</feature>
<dbReference type="EMBL" id="JACHDE010000003">
    <property type="protein sequence ID" value="MBB5400536.1"/>
    <property type="molecule type" value="Genomic_DNA"/>
</dbReference>
<proteinExistence type="predicted"/>
<evidence type="ECO:0000313" key="4">
    <source>
        <dbReference type="Proteomes" id="UP000592820"/>
    </source>
</evidence>
<evidence type="ECO:0000259" key="2">
    <source>
        <dbReference type="Pfam" id="PF20075"/>
    </source>
</evidence>
<reference evidence="3 4" key="1">
    <citation type="submission" date="2020-08" db="EMBL/GenBank/DDBJ databases">
        <title>Genomic Encyclopedia of Type Strains, Phase IV (KMG-V): Genome sequencing to study the core and pangenomes of soil and plant-associated prokaryotes.</title>
        <authorList>
            <person name="Whitman W."/>
        </authorList>
    </citation>
    <scope>NUCLEOTIDE SEQUENCE [LARGE SCALE GENOMIC DNA]</scope>
    <source>
        <strain evidence="3 4">JPY162</strain>
    </source>
</reference>
<organism evidence="3 4">
    <name type="scientific">Paraburkholderia youngii</name>
    <dbReference type="NCBI Taxonomy" id="2782701"/>
    <lineage>
        <taxon>Bacteria</taxon>
        <taxon>Pseudomonadati</taxon>
        <taxon>Pseudomonadota</taxon>
        <taxon>Betaproteobacteria</taxon>
        <taxon>Burkholderiales</taxon>
        <taxon>Burkholderiaceae</taxon>
        <taxon>Paraburkholderia</taxon>
    </lineage>
</organism>
<evidence type="ECO:0000313" key="3">
    <source>
        <dbReference type="EMBL" id="MBB5400536.1"/>
    </source>
</evidence>
<feature type="domain" description="DUF6471" evidence="2">
    <location>
        <begin position="29"/>
        <end position="87"/>
    </location>
</feature>
<accession>A0A7W8L4Y6</accession>
<feature type="region of interest" description="Disordered" evidence="1">
    <location>
        <begin position="1"/>
        <end position="27"/>
    </location>
</feature>
<gene>
    <name evidence="3" type="ORF">HDG41_002585</name>
</gene>
<dbReference type="Proteomes" id="UP000592820">
    <property type="component" value="Unassembled WGS sequence"/>
</dbReference>
<sequence>MSANMQAKYVDSSHNKESGPSSDERESVWSSLVSRGIRATLARKDMSYADLTAALVGMGVPETFRAVEAKAQRGTCRFTFFLQVVLASRTDYPAAWEKALTAEQSWEERASAVLRAELSLQPWLTWAGLSARLEEIGVILSSKDLESQAKSGTFPAALFLQCATVCRFEGIGRFVDVSSLNGAAVDGQRRTGKSSSHPL</sequence>
<name>A0A7W8L4Y6_9BURK</name>
<dbReference type="AlphaFoldDB" id="A0A7W8L4Y6"/>
<dbReference type="Pfam" id="PF20075">
    <property type="entry name" value="DUF6471"/>
    <property type="match status" value="2"/>
</dbReference>